<evidence type="ECO:0000256" key="1">
    <source>
        <dbReference type="SAM" id="MobiDB-lite"/>
    </source>
</evidence>
<sequence>MVALLVRGPADIKRPSPVMLEGAEAHRGSRRQTEREPLREGSLALGLVAARQALATPGQRVCAIHIRVTRTPQSVRVAHYTELASIGTDHAKLLGNVPSERKHM</sequence>
<evidence type="ECO:0000313" key="3">
    <source>
        <dbReference type="Proteomes" id="UP001066276"/>
    </source>
</evidence>
<dbReference type="AlphaFoldDB" id="A0AAV7NRM7"/>
<accession>A0AAV7NRM7</accession>
<keyword evidence="3" id="KW-1185">Reference proteome</keyword>
<feature type="region of interest" description="Disordered" evidence="1">
    <location>
        <begin position="15"/>
        <end position="38"/>
    </location>
</feature>
<evidence type="ECO:0000313" key="2">
    <source>
        <dbReference type="EMBL" id="KAJ1115490.1"/>
    </source>
</evidence>
<gene>
    <name evidence="2" type="ORF">NDU88_003714</name>
</gene>
<feature type="compositionally biased region" description="Basic and acidic residues" evidence="1">
    <location>
        <begin position="23"/>
        <end position="38"/>
    </location>
</feature>
<organism evidence="2 3">
    <name type="scientific">Pleurodeles waltl</name>
    <name type="common">Iberian ribbed newt</name>
    <dbReference type="NCBI Taxonomy" id="8319"/>
    <lineage>
        <taxon>Eukaryota</taxon>
        <taxon>Metazoa</taxon>
        <taxon>Chordata</taxon>
        <taxon>Craniata</taxon>
        <taxon>Vertebrata</taxon>
        <taxon>Euteleostomi</taxon>
        <taxon>Amphibia</taxon>
        <taxon>Batrachia</taxon>
        <taxon>Caudata</taxon>
        <taxon>Salamandroidea</taxon>
        <taxon>Salamandridae</taxon>
        <taxon>Pleurodelinae</taxon>
        <taxon>Pleurodeles</taxon>
    </lineage>
</organism>
<reference evidence="2" key="1">
    <citation type="journal article" date="2022" name="bioRxiv">
        <title>Sequencing and chromosome-scale assembly of the giantPleurodeles waltlgenome.</title>
        <authorList>
            <person name="Brown T."/>
            <person name="Elewa A."/>
            <person name="Iarovenko S."/>
            <person name="Subramanian E."/>
            <person name="Araus A.J."/>
            <person name="Petzold A."/>
            <person name="Susuki M."/>
            <person name="Suzuki K.-i.T."/>
            <person name="Hayashi T."/>
            <person name="Toyoda A."/>
            <person name="Oliveira C."/>
            <person name="Osipova E."/>
            <person name="Leigh N.D."/>
            <person name="Simon A."/>
            <person name="Yun M.H."/>
        </authorList>
    </citation>
    <scope>NUCLEOTIDE SEQUENCE</scope>
    <source>
        <strain evidence="2">20211129_DDA</strain>
        <tissue evidence="2">Liver</tissue>
    </source>
</reference>
<comment type="caution">
    <text evidence="2">The sequence shown here is derived from an EMBL/GenBank/DDBJ whole genome shotgun (WGS) entry which is preliminary data.</text>
</comment>
<protein>
    <submittedName>
        <fullName evidence="2">Uncharacterized protein</fullName>
    </submittedName>
</protein>
<dbReference type="Proteomes" id="UP001066276">
    <property type="component" value="Chromosome 8"/>
</dbReference>
<proteinExistence type="predicted"/>
<name>A0AAV7NRM7_PLEWA</name>
<dbReference type="EMBL" id="JANPWB010000012">
    <property type="protein sequence ID" value="KAJ1115490.1"/>
    <property type="molecule type" value="Genomic_DNA"/>
</dbReference>